<name>A0A6L8WCA8_9PROT</name>
<dbReference type="Proteomes" id="UP000476030">
    <property type="component" value="Unassembled WGS sequence"/>
</dbReference>
<comment type="caution">
    <text evidence="2">The sequence shown here is derived from an EMBL/GenBank/DDBJ whole genome shotgun (WGS) entry which is preliminary data.</text>
</comment>
<organism evidence="2 3">
    <name type="scientific">Sneathiella litorea</name>
    <dbReference type="NCBI Taxonomy" id="2606216"/>
    <lineage>
        <taxon>Bacteria</taxon>
        <taxon>Pseudomonadati</taxon>
        <taxon>Pseudomonadota</taxon>
        <taxon>Alphaproteobacteria</taxon>
        <taxon>Sneathiellales</taxon>
        <taxon>Sneathiellaceae</taxon>
        <taxon>Sneathiella</taxon>
    </lineage>
</organism>
<feature type="transmembrane region" description="Helical" evidence="1">
    <location>
        <begin position="48"/>
        <end position="66"/>
    </location>
</feature>
<keyword evidence="1" id="KW-1133">Transmembrane helix</keyword>
<dbReference type="RefSeq" id="WP_161316629.1">
    <property type="nucleotide sequence ID" value="NZ_WTUW01000009.1"/>
</dbReference>
<dbReference type="AlphaFoldDB" id="A0A6L8WCA8"/>
<sequence length="72" mass="7995">MSNSSAHEHTQLVINGAFVSVIGLISCLIASYLTETGQREILTIRDSLNLICLGTIFWVVGFIQFLDKIINR</sequence>
<keyword evidence="1" id="KW-0812">Transmembrane</keyword>
<accession>A0A6L8WCA8</accession>
<evidence type="ECO:0000313" key="3">
    <source>
        <dbReference type="Proteomes" id="UP000476030"/>
    </source>
</evidence>
<evidence type="ECO:0000313" key="2">
    <source>
        <dbReference type="EMBL" id="MZR32053.1"/>
    </source>
</evidence>
<proteinExistence type="predicted"/>
<protein>
    <submittedName>
        <fullName evidence="2">Uncharacterized protein</fullName>
    </submittedName>
</protein>
<keyword evidence="1" id="KW-0472">Membrane</keyword>
<reference evidence="2 3" key="1">
    <citation type="submission" date="2019-12" db="EMBL/GenBank/DDBJ databases">
        <title>Snethiella sp. nov. sp. isolated from sea sand.</title>
        <authorList>
            <person name="Kim J."/>
            <person name="Jeong S.E."/>
            <person name="Jung H.S."/>
            <person name="Jeon C.O."/>
        </authorList>
    </citation>
    <scope>NUCLEOTIDE SEQUENCE [LARGE SCALE GENOMIC DNA]</scope>
    <source>
        <strain evidence="2 3">DP05</strain>
    </source>
</reference>
<keyword evidence="3" id="KW-1185">Reference proteome</keyword>
<feature type="transmembrane region" description="Helical" evidence="1">
    <location>
        <begin position="12"/>
        <end position="33"/>
    </location>
</feature>
<gene>
    <name evidence="2" type="ORF">GQE98_15545</name>
</gene>
<dbReference type="EMBL" id="WTUW01000009">
    <property type="protein sequence ID" value="MZR32053.1"/>
    <property type="molecule type" value="Genomic_DNA"/>
</dbReference>
<evidence type="ECO:0000256" key="1">
    <source>
        <dbReference type="SAM" id="Phobius"/>
    </source>
</evidence>